<protein>
    <submittedName>
        <fullName evidence="1">Uncharacterized protein</fullName>
    </submittedName>
</protein>
<reference evidence="1" key="1">
    <citation type="submission" date="2019-11" db="EMBL/GenBank/DDBJ databases">
        <title>Nori genome reveals adaptations in red seaweeds to the harsh intertidal environment.</title>
        <authorList>
            <person name="Wang D."/>
            <person name="Mao Y."/>
        </authorList>
    </citation>
    <scope>NUCLEOTIDE SEQUENCE</scope>
    <source>
        <tissue evidence="1">Gametophyte</tissue>
    </source>
</reference>
<dbReference type="Proteomes" id="UP000798662">
    <property type="component" value="Chromosome 1"/>
</dbReference>
<keyword evidence="2" id="KW-1185">Reference proteome</keyword>
<sequence length="197" mass="21385">MIGVGDCVARLIKLSEERRRLAQVSPTVPIAWWRRFVAEFFAPSALLLYDALSSSAAPGGAAGYARLLRARFSGVGGIKDERLLLENPCEFLLQSGVIVVDCPRAIFLSEYASSRVHSEGHLRVSFAARDRKIVCWEFSSRSHVELLDRAALTPGAPLPPSAVCAFGHSPALTRLMLTFPSASDGGNTFGGPRVWRS</sequence>
<gene>
    <name evidence="1" type="ORF">I4F81_004223</name>
</gene>
<accession>A0ACC3BVU5</accession>
<proteinExistence type="predicted"/>
<name>A0ACC3BVU5_PYRYE</name>
<evidence type="ECO:0000313" key="1">
    <source>
        <dbReference type="EMBL" id="KAK1861642.1"/>
    </source>
</evidence>
<dbReference type="EMBL" id="CM020618">
    <property type="protein sequence ID" value="KAK1861642.1"/>
    <property type="molecule type" value="Genomic_DNA"/>
</dbReference>
<organism evidence="1 2">
    <name type="scientific">Pyropia yezoensis</name>
    <name type="common">Susabi-nori</name>
    <name type="synonym">Porphyra yezoensis</name>
    <dbReference type="NCBI Taxonomy" id="2788"/>
    <lineage>
        <taxon>Eukaryota</taxon>
        <taxon>Rhodophyta</taxon>
        <taxon>Bangiophyceae</taxon>
        <taxon>Bangiales</taxon>
        <taxon>Bangiaceae</taxon>
        <taxon>Pyropia</taxon>
    </lineage>
</organism>
<evidence type="ECO:0000313" key="2">
    <source>
        <dbReference type="Proteomes" id="UP000798662"/>
    </source>
</evidence>
<comment type="caution">
    <text evidence="1">The sequence shown here is derived from an EMBL/GenBank/DDBJ whole genome shotgun (WGS) entry which is preliminary data.</text>
</comment>